<dbReference type="PANTHER" id="PTHR36454:SF1">
    <property type="entry name" value="DUF1015 DOMAIN-CONTAINING PROTEIN"/>
    <property type="match status" value="1"/>
</dbReference>
<protein>
    <submittedName>
        <fullName evidence="1">DUF1015 family protein</fullName>
    </submittedName>
</protein>
<name>A0ABU3BUN8_9BACT</name>
<dbReference type="InterPro" id="IPR008323">
    <property type="entry name" value="UCP033563"/>
</dbReference>
<comment type="caution">
    <text evidence="1">The sequence shown here is derived from an EMBL/GenBank/DDBJ whole genome shotgun (WGS) entry which is preliminary data.</text>
</comment>
<sequence length="399" mass="44069">MASVRPFRALRPAPEHAEHVASVPYDVVSTAEARDLAEGNPRSFLHVIRPEIDLPEGTDEHDDAVYEKGAENLRALAESDAFVREDAPALYVYRLVMNGRAQTGVVGLVSVEEYDSGRILKHEDTRPDKEDDRTRHLVAQRAHAEPVMLTYRGVADIDDLVAEAMEGEPLYDFRAKDYVEHTLWKLDDPGALADAFADVDALYVADGHHRSAAASRAAAETGDDGAAHFLAVLFPYEDMEILPYNRVVRELPVGPGKFLEQLRRKFEVDEALFAEPDEPGTVAFYLGMDFGWYTLALPETGRGGVADTLDVARLGEFVLEPMLGITNPRTDDNVAFVGGIRGTEELERLVDSGEAEVAFSMFPTAAEDLLDVSDAGERMPPKSTWFEPKLRSGLLVHTF</sequence>
<proteinExistence type="predicted"/>
<gene>
    <name evidence="1" type="ORF">RM540_14640</name>
</gene>
<reference evidence="1 2" key="1">
    <citation type="submission" date="2023-09" db="EMBL/GenBank/DDBJ databases">
        <authorList>
            <person name="Rey-Velasco X."/>
        </authorList>
    </citation>
    <scope>NUCLEOTIDE SEQUENCE [LARGE SCALE GENOMIC DNA]</scope>
    <source>
        <strain evidence="1 2">F394</strain>
    </source>
</reference>
<dbReference type="Proteomes" id="UP001267426">
    <property type="component" value="Unassembled WGS sequence"/>
</dbReference>
<evidence type="ECO:0000313" key="2">
    <source>
        <dbReference type="Proteomes" id="UP001267426"/>
    </source>
</evidence>
<dbReference type="EMBL" id="JAVRHT010000045">
    <property type="protein sequence ID" value="MDT0632992.1"/>
    <property type="molecule type" value="Genomic_DNA"/>
</dbReference>
<dbReference type="PIRSF" id="PIRSF033563">
    <property type="entry name" value="UCP033563"/>
    <property type="match status" value="1"/>
</dbReference>
<evidence type="ECO:0000313" key="1">
    <source>
        <dbReference type="EMBL" id="MDT0632992.1"/>
    </source>
</evidence>
<keyword evidence="2" id="KW-1185">Reference proteome</keyword>
<dbReference type="RefSeq" id="WP_311665438.1">
    <property type="nucleotide sequence ID" value="NZ_JAVRHT010000045.1"/>
</dbReference>
<dbReference type="Pfam" id="PF06245">
    <property type="entry name" value="DUF1015"/>
    <property type="match status" value="1"/>
</dbReference>
<accession>A0ABU3BUN8</accession>
<dbReference type="PANTHER" id="PTHR36454">
    <property type="entry name" value="LMO2823 PROTEIN"/>
    <property type="match status" value="1"/>
</dbReference>
<organism evidence="1 2">
    <name type="scientific">Rubrivirga litoralis</name>
    <dbReference type="NCBI Taxonomy" id="3075598"/>
    <lineage>
        <taxon>Bacteria</taxon>
        <taxon>Pseudomonadati</taxon>
        <taxon>Rhodothermota</taxon>
        <taxon>Rhodothermia</taxon>
        <taxon>Rhodothermales</taxon>
        <taxon>Rubricoccaceae</taxon>
        <taxon>Rubrivirga</taxon>
    </lineage>
</organism>